<reference evidence="2 3" key="1">
    <citation type="submission" date="2020-08" db="EMBL/GenBank/DDBJ databases">
        <title>Genomic Encyclopedia of Type Strains, Phase IV (KMG-IV): sequencing the most valuable type-strain genomes for metagenomic binning, comparative biology and taxonomic classification.</title>
        <authorList>
            <person name="Goeker M."/>
        </authorList>
    </citation>
    <scope>NUCLEOTIDE SEQUENCE [LARGE SCALE GENOMIC DNA]</scope>
    <source>
        <strain evidence="2 3">DSM 29348</strain>
    </source>
</reference>
<keyword evidence="1" id="KW-0812">Transmembrane</keyword>
<feature type="transmembrane region" description="Helical" evidence="1">
    <location>
        <begin position="59"/>
        <end position="79"/>
    </location>
</feature>
<dbReference type="GO" id="GO:0005886">
    <property type="term" value="C:plasma membrane"/>
    <property type="evidence" value="ECO:0007669"/>
    <property type="project" value="TreeGrafter"/>
</dbReference>
<feature type="transmembrane region" description="Helical" evidence="1">
    <location>
        <begin position="119"/>
        <end position="137"/>
    </location>
</feature>
<dbReference type="AlphaFoldDB" id="A0A7W6DEW4"/>
<evidence type="ECO:0000313" key="2">
    <source>
        <dbReference type="EMBL" id="MBB3981487.1"/>
    </source>
</evidence>
<accession>A0A7W6DEW4</accession>
<dbReference type="Pfam" id="PF05656">
    <property type="entry name" value="DUF805"/>
    <property type="match status" value="1"/>
</dbReference>
<dbReference type="EMBL" id="JACIEB010000002">
    <property type="protein sequence ID" value="MBB3981487.1"/>
    <property type="molecule type" value="Genomic_DNA"/>
</dbReference>
<evidence type="ECO:0000313" key="3">
    <source>
        <dbReference type="Proteomes" id="UP000552757"/>
    </source>
</evidence>
<protein>
    <submittedName>
        <fullName evidence="2">Uncharacterized membrane protein YhaH (DUF805 family)</fullName>
    </submittedName>
</protein>
<comment type="caution">
    <text evidence="2">The sequence shown here is derived from an EMBL/GenBank/DDBJ whole genome shotgun (WGS) entry which is preliminary data.</text>
</comment>
<feature type="transmembrane region" description="Helical" evidence="1">
    <location>
        <begin position="33"/>
        <end position="53"/>
    </location>
</feature>
<keyword evidence="3" id="KW-1185">Reference proteome</keyword>
<dbReference type="RefSeq" id="WP_183954477.1">
    <property type="nucleotide sequence ID" value="NZ_JACIEB010000002.1"/>
</dbReference>
<dbReference type="PANTHER" id="PTHR34980">
    <property type="entry name" value="INNER MEMBRANE PROTEIN-RELATED-RELATED"/>
    <property type="match status" value="1"/>
</dbReference>
<dbReference type="PANTHER" id="PTHR34980:SF2">
    <property type="entry name" value="INNER MEMBRANE PROTEIN YHAH-RELATED"/>
    <property type="match status" value="1"/>
</dbReference>
<keyword evidence="1" id="KW-0472">Membrane</keyword>
<keyword evidence="1" id="KW-1133">Transmembrane helix</keyword>
<sequence length="153" mass="16650">MTYPSGAKAEAQLFLHTIKSSFAFTGRARRTEVLLYHIFSALAGVVLGFVGGVVLPQAIAGPLIALFQLIAFVPMVALFARRLHDQSRSNFWLIILPIGVGLSHFQGQFCGTTAVFTRVYNLAHIAVVILLLALLYWPGTKGPNAYGPDPRQP</sequence>
<gene>
    <name evidence="2" type="ORF">GGR44_001134</name>
</gene>
<feature type="transmembrane region" description="Helical" evidence="1">
    <location>
        <begin position="91"/>
        <end position="107"/>
    </location>
</feature>
<name>A0A7W6DEW4_9SPHN</name>
<organism evidence="2 3">
    <name type="scientific">Sphingobium fontiphilum</name>
    <dbReference type="NCBI Taxonomy" id="944425"/>
    <lineage>
        <taxon>Bacteria</taxon>
        <taxon>Pseudomonadati</taxon>
        <taxon>Pseudomonadota</taxon>
        <taxon>Alphaproteobacteria</taxon>
        <taxon>Sphingomonadales</taxon>
        <taxon>Sphingomonadaceae</taxon>
        <taxon>Sphingobium</taxon>
    </lineage>
</organism>
<evidence type="ECO:0000256" key="1">
    <source>
        <dbReference type="SAM" id="Phobius"/>
    </source>
</evidence>
<proteinExistence type="predicted"/>
<dbReference type="Proteomes" id="UP000552757">
    <property type="component" value="Unassembled WGS sequence"/>
</dbReference>
<dbReference type="InterPro" id="IPR008523">
    <property type="entry name" value="DUF805"/>
</dbReference>